<dbReference type="OrthoDB" id="534666at2759"/>
<evidence type="ECO:0000256" key="5">
    <source>
        <dbReference type="ARBA" id="ARBA00022833"/>
    </source>
</evidence>
<dbReference type="AlphaFoldDB" id="A0A8S1CR92"/>
<dbReference type="PANTHER" id="PTHR11804:SF83">
    <property type="entry name" value="LD37516P"/>
    <property type="match status" value="1"/>
</dbReference>
<dbReference type="GO" id="GO:0046872">
    <property type="term" value="F:metal ion binding"/>
    <property type="evidence" value="ECO:0007669"/>
    <property type="project" value="UniProtKB-UniRule"/>
</dbReference>
<dbReference type="InterPro" id="IPR001567">
    <property type="entry name" value="Pept_M3A_M3B_dom"/>
</dbReference>
<evidence type="ECO:0000256" key="4">
    <source>
        <dbReference type="ARBA" id="ARBA00022801"/>
    </source>
</evidence>
<organism evidence="12 13">
    <name type="scientific">Cloeon dipterum</name>
    <dbReference type="NCBI Taxonomy" id="197152"/>
    <lineage>
        <taxon>Eukaryota</taxon>
        <taxon>Metazoa</taxon>
        <taxon>Ecdysozoa</taxon>
        <taxon>Arthropoda</taxon>
        <taxon>Hexapoda</taxon>
        <taxon>Insecta</taxon>
        <taxon>Pterygota</taxon>
        <taxon>Palaeoptera</taxon>
        <taxon>Ephemeroptera</taxon>
        <taxon>Pisciforma</taxon>
        <taxon>Baetidae</taxon>
        <taxon>Cloeon</taxon>
    </lineage>
</organism>
<name>A0A8S1CR92_9INSE</name>
<evidence type="ECO:0000259" key="10">
    <source>
        <dbReference type="Pfam" id="PF01432"/>
    </source>
</evidence>
<feature type="domain" description="Peptidase M3A/M3B catalytic" evidence="10">
    <location>
        <begin position="263"/>
        <end position="715"/>
    </location>
</feature>
<dbReference type="EC" id="3.4.24.70" evidence="8"/>
<comment type="cofactor">
    <cofactor evidence="9">
        <name>Zn(2+)</name>
        <dbReference type="ChEBI" id="CHEBI:29105"/>
    </cofactor>
    <text evidence="9">Binds 1 zinc ion.</text>
</comment>
<evidence type="ECO:0000259" key="11">
    <source>
        <dbReference type="Pfam" id="PF19310"/>
    </source>
</evidence>
<comment type="caution">
    <text evidence="12">The sequence shown here is derived from an EMBL/GenBank/DDBJ whole genome shotgun (WGS) entry which is preliminary data.</text>
</comment>
<protein>
    <recommendedName>
        <fullName evidence="8">oligopeptidase A</fullName>
        <ecNumber evidence="8">3.4.24.70</ecNumber>
    </recommendedName>
</protein>
<dbReference type="Gene3D" id="1.10.1370.10">
    <property type="entry name" value="Neurolysin, domain 3"/>
    <property type="match status" value="1"/>
</dbReference>
<dbReference type="Gene3D" id="1.10.1370.40">
    <property type="match status" value="1"/>
</dbReference>
<dbReference type="PANTHER" id="PTHR11804">
    <property type="entry name" value="PROTEASE M3 THIMET OLIGOPEPTIDASE-RELATED"/>
    <property type="match status" value="1"/>
</dbReference>
<evidence type="ECO:0000313" key="13">
    <source>
        <dbReference type="Proteomes" id="UP000494165"/>
    </source>
</evidence>
<dbReference type="CDD" id="cd06456">
    <property type="entry name" value="M3A_DCP"/>
    <property type="match status" value="1"/>
</dbReference>
<evidence type="ECO:0000256" key="9">
    <source>
        <dbReference type="RuleBase" id="RU003435"/>
    </source>
</evidence>
<sequence>MAASILRRKLLFQSAARFYQRRNYGYYVLLPETKSELPEKHVLSRADETFPSFANVNGEECLNSLGKIILEYETNLWKLEDGIKSLGDDVKYDDVVDKLDELALPLDSAWSIVKTFALVNSKLISADSYSKVHDRARKAKTKRMHSKPIYEAMKKIHGSGSKFSEEEARTVKKFVLEGRLNGLDLAPKEFQHYSNIMGQIGQERGQFFGKEKVATEAFKQIIGDPSMTRDFPRSLLVATAQDSAKPGQGPWTVTLRQSVAEPFLQYCPMRELRWNVWQASVRRCSNEGDRELNNSVHIEKLRSLRKDQAKLLGFDTFADMSMQTKMAGKVDTVRSMIATLLLKAKPAQDAELKNLLKFAQERGFEGGLMPWDIPYWKRKQQRSIFKMTEEEMQLYFPLEHVVSCMFRLAEKLFQLEIVKDEHASNWHPDAAFYQVRSAEGRLFGGFYLDPFLRPESKGKSAIGWMLNVRGRNLAIPNGGVPLGGLVFNFAPPDATTGTPSCLTILEMRELFSKFGHMLQQVLATATCSEVSGLTNVEWDAVNISSQLMSMWLTDPSFLQSLSHHHATGEQLTEETIASLSKSNRILAGHELCRELYLSTLDMDLHSTDEFWLDTMKRIYRQYMPFELDKRDAHPCSFTPIFSGDWAAAYYSGLWGRMVAADAYNAFKDSSEDVEEVGKRFRQCILEPGGAVQPAVAFRRFRGRDPSPNALLNSLGLKVVKPAVKAASNNIVDN</sequence>
<evidence type="ECO:0000256" key="2">
    <source>
        <dbReference type="ARBA" id="ARBA00022670"/>
    </source>
</evidence>
<dbReference type="Proteomes" id="UP000494165">
    <property type="component" value="Unassembled WGS sequence"/>
</dbReference>
<dbReference type="InterPro" id="IPR024079">
    <property type="entry name" value="MetalloPept_cat_dom_sf"/>
</dbReference>
<accession>A0A8S1CR92</accession>
<keyword evidence="3 9" id="KW-0479">Metal-binding</keyword>
<evidence type="ECO:0000256" key="8">
    <source>
        <dbReference type="ARBA" id="ARBA00026100"/>
    </source>
</evidence>
<comment type="catalytic activity">
    <reaction evidence="7">
        <text>Hydrolysis of oligopeptides, with broad specificity. Gly or Ala commonly occur as P1 or P1' residues, but more distant residues are also important, as is shown by the fact that Z-Gly-Pro-Gly-|-Gly-Pro-Ala is cleaved, but not Z-(Gly)(5).</text>
        <dbReference type="EC" id="3.4.24.70"/>
    </reaction>
</comment>
<gene>
    <name evidence="12" type="ORF">CLODIP_2_CD04473</name>
</gene>
<dbReference type="Gene3D" id="3.40.390.10">
    <property type="entry name" value="Collagenase (Catalytic Domain)"/>
    <property type="match status" value="1"/>
</dbReference>
<evidence type="ECO:0000256" key="3">
    <source>
        <dbReference type="ARBA" id="ARBA00022723"/>
    </source>
</evidence>
<evidence type="ECO:0000256" key="1">
    <source>
        <dbReference type="ARBA" id="ARBA00006040"/>
    </source>
</evidence>
<proteinExistence type="inferred from homology"/>
<dbReference type="InterPro" id="IPR034005">
    <property type="entry name" value="M3A_DCP"/>
</dbReference>
<dbReference type="Pfam" id="PF19310">
    <property type="entry name" value="TOP_N"/>
    <property type="match status" value="1"/>
</dbReference>
<dbReference type="EMBL" id="CADEPI010000054">
    <property type="protein sequence ID" value="CAB3370726.1"/>
    <property type="molecule type" value="Genomic_DNA"/>
</dbReference>
<dbReference type="InterPro" id="IPR024077">
    <property type="entry name" value="Neurolysin/TOP_dom2"/>
</dbReference>
<keyword evidence="13" id="KW-1185">Reference proteome</keyword>
<reference evidence="12 13" key="1">
    <citation type="submission" date="2020-04" db="EMBL/GenBank/DDBJ databases">
        <authorList>
            <person name="Alioto T."/>
            <person name="Alioto T."/>
            <person name="Gomez Garrido J."/>
        </authorList>
    </citation>
    <scope>NUCLEOTIDE SEQUENCE [LARGE SCALE GENOMIC DNA]</scope>
</reference>
<evidence type="ECO:0000313" key="12">
    <source>
        <dbReference type="EMBL" id="CAB3370726.1"/>
    </source>
</evidence>
<evidence type="ECO:0000256" key="7">
    <source>
        <dbReference type="ARBA" id="ARBA00024603"/>
    </source>
</evidence>
<feature type="domain" description="Oligopeptidase A N-terminal" evidence="11">
    <location>
        <begin position="67"/>
        <end position="186"/>
    </location>
</feature>
<comment type="similarity">
    <text evidence="1 9">Belongs to the peptidase M3 family.</text>
</comment>
<dbReference type="GO" id="GO:0004222">
    <property type="term" value="F:metalloendopeptidase activity"/>
    <property type="evidence" value="ECO:0007669"/>
    <property type="project" value="UniProtKB-EC"/>
</dbReference>
<keyword evidence="4 9" id="KW-0378">Hydrolase</keyword>
<keyword evidence="5 9" id="KW-0862">Zinc</keyword>
<evidence type="ECO:0000256" key="6">
    <source>
        <dbReference type="ARBA" id="ARBA00023049"/>
    </source>
</evidence>
<dbReference type="InterPro" id="IPR045090">
    <property type="entry name" value="Pept_M3A_M3B"/>
</dbReference>
<keyword evidence="2 9" id="KW-0645">Protease</keyword>
<dbReference type="SUPFAM" id="SSF55486">
    <property type="entry name" value="Metalloproteases ('zincins'), catalytic domain"/>
    <property type="match status" value="1"/>
</dbReference>
<keyword evidence="6 9" id="KW-0482">Metalloprotease</keyword>
<dbReference type="Pfam" id="PF01432">
    <property type="entry name" value="Peptidase_M3"/>
    <property type="match status" value="1"/>
</dbReference>
<dbReference type="GO" id="GO:0006508">
    <property type="term" value="P:proteolysis"/>
    <property type="evidence" value="ECO:0007669"/>
    <property type="project" value="UniProtKB-KW"/>
</dbReference>
<dbReference type="InterPro" id="IPR045666">
    <property type="entry name" value="OpdA_N"/>
</dbReference>